<keyword evidence="2" id="KW-1185">Reference proteome</keyword>
<dbReference type="AlphaFoldDB" id="A0A6A5SZP1"/>
<protein>
    <submittedName>
        <fullName evidence="1">Uncharacterized protein</fullName>
    </submittedName>
</protein>
<dbReference type="Proteomes" id="UP000800038">
    <property type="component" value="Unassembled WGS sequence"/>
</dbReference>
<proteinExistence type="predicted"/>
<evidence type="ECO:0000313" key="1">
    <source>
        <dbReference type="EMBL" id="KAF1945174.1"/>
    </source>
</evidence>
<accession>A0A6A5SZP1</accession>
<gene>
    <name evidence="1" type="ORF">EJ02DRAFT_59188</name>
</gene>
<sequence length="343" mass="38090">MTGDRKSSDIPSRLGVKRGAKLISKSSKPSSSIIVTPPKAAVVELDDLRLRLHAAEKESQERLQQLLSLKSSVSSLTRADSQITDSELTDSFSQLANRIREWTISNFRRTKLNLNNLPKETVEALASITPDYERAAATDRLGLYQAIVSSAVTQILQEPLVVGLPNTGPLVVVRQCAQVIQGSKPGSEYHEWRRVTIRAIEKGEEIHDLLLKGRDDALHRLAAHVGYLLFTLISENLTSGAQSTLLSILNTAADLQRTLALQKARYQTLFFNGREDNTFSFDDRRMESVNDMDDGMDEDGDTLAERVLLFCVFPCLEKYGDEWGGHLETSNILLKARVCCGFG</sequence>
<name>A0A6A5SZP1_9PLEO</name>
<organism evidence="1 2">
    <name type="scientific">Clathrospora elynae</name>
    <dbReference type="NCBI Taxonomy" id="706981"/>
    <lineage>
        <taxon>Eukaryota</taxon>
        <taxon>Fungi</taxon>
        <taxon>Dikarya</taxon>
        <taxon>Ascomycota</taxon>
        <taxon>Pezizomycotina</taxon>
        <taxon>Dothideomycetes</taxon>
        <taxon>Pleosporomycetidae</taxon>
        <taxon>Pleosporales</taxon>
        <taxon>Diademaceae</taxon>
        <taxon>Clathrospora</taxon>
    </lineage>
</organism>
<evidence type="ECO:0000313" key="2">
    <source>
        <dbReference type="Proteomes" id="UP000800038"/>
    </source>
</evidence>
<dbReference type="EMBL" id="ML976011">
    <property type="protein sequence ID" value="KAF1945174.1"/>
    <property type="molecule type" value="Genomic_DNA"/>
</dbReference>
<reference evidence="1" key="1">
    <citation type="journal article" date="2020" name="Stud. Mycol.">
        <title>101 Dothideomycetes genomes: a test case for predicting lifestyles and emergence of pathogens.</title>
        <authorList>
            <person name="Haridas S."/>
            <person name="Albert R."/>
            <person name="Binder M."/>
            <person name="Bloem J."/>
            <person name="Labutti K."/>
            <person name="Salamov A."/>
            <person name="Andreopoulos B."/>
            <person name="Baker S."/>
            <person name="Barry K."/>
            <person name="Bills G."/>
            <person name="Bluhm B."/>
            <person name="Cannon C."/>
            <person name="Castanera R."/>
            <person name="Culley D."/>
            <person name="Daum C."/>
            <person name="Ezra D."/>
            <person name="Gonzalez J."/>
            <person name="Henrissat B."/>
            <person name="Kuo A."/>
            <person name="Liang C."/>
            <person name="Lipzen A."/>
            <person name="Lutzoni F."/>
            <person name="Magnuson J."/>
            <person name="Mondo S."/>
            <person name="Nolan M."/>
            <person name="Ohm R."/>
            <person name="Pangilinan J."/>
            <person name="Park H.-J."/>
            <person name="Ramirez L."/>
            <person name="Alfaro M."/>
            <person name="Sun H."/>
            <person name="Tritt A."/>
            <person name="Yoshinaga Y."/>
            <person name="Zwiers L.-H."/>
            <person name="Turgeon B."/>
            <person name="Goodwin S."/>
            <person name="Spatafora J."/>
            <person name="Crous P."/>
            <person name="Grigoriev I."/>
        </authorList>
    </citation>
    <scope>NUCLEOTIDE SEQUENCE</scope>
    <source>
        <strain evidence="1">CBS 161.51</strain>
    </source>
</reference>
<dbReference type="OrthoDB" id="5328813at2759"/>